<feature type="transmembrane region" description="Helical" evidence="1">
    <location>
        <begin position="38"/>
        <end position="58"/>
    </location>
</feature>
<feature type="transmembrane region" description="Helical" evidence="1">
    <location>
        <begin position="12"/>
        <end position="32"/>
    </location>
</feature>
<evidence type="ECO:0008006" key="4">
    <source>
        <dbReference type="Google" id="ProtNLM"/>
    </source>
</evidence>
<dbReference type="EMBL" id="BSOA01000050">
    <property type="protein sequence ID" value="GLQ90805.1"/>
    <property type="molecule type" value="Genomic_DNA"/>
</dbReference>
<keyword evidence="1" id="KW-0812">Transmembrane</keyword>
<organism evidence="2 3">
    <name type="scientific">Dyella flagellata</name>
    <dbReference type="NCBI Taxonomy" id="1867833"/>
    <lineage>
        <taxon>Bacteria</taxon>
        <taxon>Pseudomonadati</taxon>
        <taxon>Pseudomonadota</taxon>
        <taxon>Gammaproteobacteria</taxon>
        <taxon>Lysobacterales</taxon>
        <taxon>Rhodanobacteraceae</taxon>
        <taxon>Dyella</taxon>
    </lineage>
</organism>
<keyword evidence="1" id="KW-1133">Transmembrane helix</keyword>
<keyword evidence="3" id="KW-1185">Reference proteome</keyword>
<proteinExistence type="predicted"/>
<evidence type="ECO:0000313" key="3">
    <source>
        <dbReference type="Proteomes" id="UP001156627"/>
    </source>
</evidence>
<reference evidence="3" key="1">
    <citation type="journal article" date="2019" name="Int. J. Syst. Evol. Microbiol.">
        <title>The Global Catalogue of Microorganisms (GCM) 10K type strain sequencing project: providing services to taxonomists for standard genome sequencing and annotation.</title>
        <authorList>
            <consortium name="The Broad Institute Genomics Platform"/>
            <consortium name="The Broad Institute Genome Sequencing Center for Infectious Disease"/>
            <person name="Wu L."/>
            <person name="Ma J."/>
        </authorList>
    </citation>
    <scope>NUCLEOTIDE SEQUENCE [LARGE SCALE GENOMIC DNA]</scope>
    <source>
        <strain evidence="3">NBRC 111981</strain>
    </source>
</reference>
<dbReference type="Proteomes" id="UP001156627">
    <property type="component" value="Unassembled WGS sequence"/>
</dbReference>
<name>A0ABQ5XGH5_9GAMM</name>
<comment type="caution">
    <text evidence="2">The sequence shown here is derived from an EMBL/GenBank/DDBJ whole genome shotgun (WGS) entry which is preliminary data.</text>
</comment>
<keyword evidence="1" id="KW-0472">Membrane</keyword>
<evidence type="ECO:0000256" key="1">
    <source>
        <dbReference type="SAM" id="Phobius"/>
    </source>
</evidence>
<gene>
    <name evidence="2" type="ORF">GCM10007898_43810</name>
</gene>
<evidence type="ECO:0000313" key="2">
    <source>
        <dbReference type="EMBL" id="GLQ90805.1"/>
    </source>
</evidence>
<accession>A0ABQ5XGH5</accession>
<sequence length="66" mass="7204">MESLSMLAQGNAAPWFVGWGTLALINAGLAQGKNRNGLLWFVLSLFLGPFATLAIVLMPKVRNRIF</sequence>
<protein>
    <recommendedName>
        <fullName evidence="4">Antitermination protein NusB</fullName>
    </recommendedName>
</protein>